<name>U2QJ20_9BACT</name>
<comment type="caution">
    <text evidence="1">The sequence shown here is derived from an EMBL/GenBank/DDBJ whole genome shotgun (WGS) entry which is preliminary data.</text>
</comment>
<reference evidence="1 2" key="1">
    <citation type="submission" date="2013-08" db="EMBL/GenBank/DDBJ databases">
        <authorList>
            <person name="Durkin A.S."/>
            <person name="Haft D.R."/>
            <person name="McCorrison J."/>
            <person name="Torralba M."/>
            <person name="Gillis M."/>
            <person name="Haft D.H."/>
            <person name="Methe B."/>
            <person name="Sutton G."/>
            <person name="Nelson K.E."/>
        </authorList>
    </citation>
    <scope>NUCLEOTIDE SEQUENCE [LARGE SCALE GENOMIC DNA]</scope>
    <source>
        <strain evidence="1 2">F0067</strain>
    </source>
</reference>
<organism evidence="1 2">
    <name type="scientific">Segatella baroniae F0067</name>
    <dbReference type="NCBI Taxonomy" id="1115809"/>
    <lineage>
        <taxon>Bacteria</taxon>
        <taxon>Pseudomonadati</taxon>
        <taxon>Bacteroidota</taxon>
        <taxon>Bacteroidia</taxon>
        <taxon>Bacteroidales</taxon>
        <taxon>Prevotellaceae</taxon>
        <taxon>Segatella</taxon>
    </lineage>
</organism>
<evidence type="ECO:0000313" key="2">
    <source>
        <dbReference type="Proteomes" id="UP000016648"/>
    </source>
</evidence>
<dbReference type="PATRIC" id="fig|1115809.3.peg.1972"/>
<dbReference type="AlphaFoldDB" id="U2QJ20"/>
<protein>
    <submittedName>
        <fullName evidence="1">Uncharacterized protein</fullName>
    </submittedName>
</protein>
<keyword evidence="2" id="KW-1185">Reference proteome</keyword>
<gene>
    <name evidence="1" type="ORF">HMPREF9135_1620</name>
</gene>
<sequence>MGHRQLSEESLKHARRFARESLCFQRPKGRVCKVGWRFVETPFPSRPCGSRHLQRRKIVARKTSKQNRC</sequence>
<accession>U2QJ20</accession>
<proteinExistence type="predicted"/>
<dbReference type="Proteomes" id="UP000016648">
    <property type="component" value="Unassembled WGS sequence"/>
</dbReference>
<dbReference type="EMBL" id="AWEY01000033">
    <property type="protein sequence ID" value="ERK38817.1"/>
    <property type="molecule type" value="Genomic_DNA"/>
</dbReference>
<evidence type="ECO:0000313" key="1">
    <source>
        <dbReference type="EMBL" id="ERK38817.1"/>
    </source>
</evidence>